<evidence type="ECO:0000313" key="2">
    <source>
        <dbReference type="EMBL" id="ABR46454.1"/>
    </source>
</evidence>
<dbReference type="PROSITE" id="PS50987">
    <property type="entry name" value="HTH_ARSR_2"/>
    <property type="match status" value="1"/>
</dbReference>
<dbReference type="AlphaFoldDB" id="A6TJT6"/>
<gene>
    <name evidence="2" type="ordered locus">Amet_0219</name>
</gene>
<dbReference type="eggNOG" id="COG2865">
    <property type="taxonomic scope" value="Bacteria"/>
</dbReference>
<name>A6TJT6_ALKMQ</name>
<organism evidence="2 3">
    <name type="scientific">Alkaliphilus metalliredigens (strain QYMF)</name>
    <dbReference type="NCBI Taxonomy" id="293826"/>
    <lineage>
        <taxon>Bacteria</taxon>
        <taxon>Bacillati</taxon>
        <taxon>Bacillota</taxon>
        <taxon>Clostridia</taxon>
        <taxon>Peptostreptococcales</taxon>
        <taxon>Natronincolaceae</taxon>
        <taxon>Alkaliphilus</taxon>
    </lineage>
</organism>
<dbReference type="GO" id="GO:0003700">
    <property type="term" value="F:DNA-binding transcription factor activity"/>
    <property type="evidence" value="ECO:0007669"/>
    <property type="project" value="InterPro"/>
</dbReference>
<protein>
    <recommendedName>
        <fullName evidence="1">HTH arsR-type domain-containing protein</fullName>
    </recommendedName>
</protein>
<dbReference type="Gene3D" id="1.10.10.10">
    <property type="entry name" value="Winged helix-like DNA-binding domain superfamily/Winged helix DNA-binding domain"/>
    <property type="match status" value="1"/>
</dbReference>
<dbReference type="Proteomes" id="UP000001572">
    <property type="component" value="Chromosome"/>
</dbReference>
<accession>A6TJT6</accession>
<dbReference type="InterPro" id="IPR001845">
    <property type="entry name" value="HTH_ArsR_DNA-bd_dom"/>
</dbReference>
<evidence type="ECO:0000313" key="3">
    <source>
        <dbReference type="Proteomes" id="UP000001572"/>
    </source>
</evidence>
<dbReference type="InterPro" id="IPR036390">
    <property type="entry name" value="WH_DNA-bd_sf"/>
</dbReference>
<dbReference type="EMBL" id="CP000724">
    <property type="protein sequence ID" value="ABR46454.1"/>
    <property type="molecule type" value="Genomic_DNA"/>
</dbReference>
<reference evidence="3" key="1">
    <citation type="journal article" date="2016" name="Genome Announc.">
        <title>Complete genome sequence of Alkaliphilus metalliredigens strain QYMF, an alkaliphilic and metal-reducing bacterium isolated from borax-contaminated leachate ponds.</title>
        <authorList>
            <person name="Hwang C."/>
            <person name="Copeland A."/>
            <person name="Lucas S."/>
            <person name="Lapidus A."/>
            <person name="Barry K."/>
            <person name="Detter J.C."/>
            <person name="Glavina Del Rio T."/>
            <person name="Hammon N."/>
            <person name="Israni S."/>
            <person name="Dalin E."/>
            <person name="Tice H."/>
            <person name="Pitluck S."/>
            <person name="Chertkov O."/>
            <person name="Brettin T."/>
            <person name="Bruce D."/>
            <person name="Han C."/>
            <person name="Schmutz J."/>
            <person name="Larimer F."/>
            <person name="Land M.L."/>
            <person name="Hauser L."/>
            <person name="Kyrpides N."/>
            <person name="Mikhailova N."/>
            <person name="Ye Q."/>
            <person name="Zhou J."/>
            <person name="Richardson P."/>
            <person name="Fields M.W."/>
        </authorList>
    </citation>
    <scope>NUCLEOTIDE SEQUENCE [LARGE SCALE GENOMIC DNA]</scope>
    <source>
        <strain evidence="3">QYMF</strain>
    </source>
</reference>
<sequence length="88" mass="10356">MSLIVETGDFVNVEIYIEMPESYSNLTEQEKITILYMKDNDGKVTTKEVMKILDIKDRRGRKILKDMVDKRLINVRGQGRSTYYVLKH</sequence>
<keyword evidence="3" id="KW-1185">Reference proteome</keyword>
<dbReference type="InterPro" id="IPR036388">
    <property type="entry name" value="WH-like_DNA-bd_sf"/>
</dbReference>
<evidence type="ECO:0000259" key="1">
    <source>
        <dbReference type="PROSITE" id="PS50987"/>
    </source>
</evidence>
<dbReference type="SUPFAM" id="SSF46785">
    <property type="entry name" value="Winged helix' DNA-binding domain"/>
    <property type="match status" value="1"/>
</dbReference>
<proteinExistence type="predicted"/>
<feature type="domain" description="HTH arsR-type" evidence="1">
    <location>
        <begin position="11"/>
        <end position="88"/>
    </location>
</feature>
<dbReference type="STRING" id="293826.Amet_0219"/>
<dbReference type="KEGG" id="amt:Amet_0219"/>
<dbReference type="HOGENOM" id="CLU_2462286_0_0_9"/>